<dbReference type="Proteomes" id="UP001596201">
    <property type="component" value="Unassembled WGS sequence"/>
</dbReference>
<dbReference type="SUPFAM" id="SSF52402">
    <property type="entry name" value="Adenine nucleotide alpha hydrolases-like"/>
    <property type="match status" value="1"/>
</dbReference>
<evidence type="ECO:0000313" key="4">
    <source>
        <dbReference type="Proteomes" id="UP001596201"/>
    </source>
</evidence>
<protein>
    <submittedName>
        <fullName evidence="3">Universal stress protein</fullName>
    </submittedName>
</protein>
<keyword evidence="4" id="KW-1185">Reference proteome</keyword>
<dbReference type="EMBL" id="JBHSKX010000001">
    <property type="protein sequence ID" value="MFC5365849.1"/>
    <property type="molecule type" value="Genomic_DNA"/>
</dbReference>
<dbReference type="InterPro" id="IPR006016">
    <property type="entry name" value="UspA"/>
</dbReference>
<sequence>MFDTVLIPTDGSEGSEIVVDQGIDVAKRHDAAVHGLFVVDTRAFLTLESDLQAETTARLRDEGERALAAITDAATAAGLDATVSIREGSPSDEIVAYADEAAVDLIVMGSHADYERNMLGSVSSSVVQESPVSVLTVKFSGRDV</sequence>
<dbReference type="AlphaFoldDB" id="A0ABD5R717"/>
<gene>
    <name evidence="3" type="ORF">ACFPJ5_02795</name>
</gene>
<proteinExistence type="inferred from homology"/>
<dbReference type="RefSeq" id="WP_227228826.1">
    <property type="nucleotide sequence ID" value="NZ_JAJCVJ010000001.1"/>
</dbReference>
<accession>A0ABD5R717</accession>
<dbReference type="InterPro" id="IPR006015">
    <property type="entry name" value="Universal_stress_UspA"/>
</dbReference>
<evidence type="ECO:0000256" key="1">
    <source>
        <dbReference type="ARBA" id="ARBA00008791"/>
    </source>
</evidence>
<dbReference type="InterPro" id="IPR014729">
    <property type="entry name" value="Rossmann-like_a/b/a_fold"/>
</dbReference>
<evidence type="ECO:0000259" key="2">
    <source>
        <dbReference type="Pfam" id="PF00582"/>
    </source>
</evidence>
<comment type="caution">
    <text evidence="3">The sequence shown here is derived from an EMBL/GenBank/DDBJ whole genome shotgun (WGS) entry which is preliminary data.</text>
</comment>
<dbReference type="PANTHER" id="PTHR46268">
    <property type="entry name" value="STRESS RESPONSE PROTEIN NHAX"/>
    <property type="match status" value="1"/>
</dbReference>
<comment type="similarity">
    <text evidence="1">Belongs to the universal stress protein A family.</text>
</comment>
<dbReference type="Pfam" id="PF00582">
    <property type="entry name" value="Usp"/>
    <property type="match status" value="1"/>
</dbReference>
<evidence type="ECO:0000313" key="3">
    <source>
        <dbReference type="EMBL" id="MFC5365849.1"/>
    </source>
</evidence>
<dbReference type="Gene3D" id="3.40.50.620">
    <property type="entry name" value="HUPs"/>
    <property type="match status" value="1"/>
</dbReference>
<dbReference type="PRINTS" id="PR01438">
    <property type="entry name" value="UNVRSLSTRESS"/>
</dbReference>
<dbReference type="PANTHER" id="PTHR46268:SF6">
    <property type="entry name" value="UNIVERSAL STRESS PROTEIN UP12"/>
    <property type="match status" value="1"/>
</dbReference>
<name>A0ABD5R717_9EURY</name>
<dbReference type="CDD" id="cd00293">
    <property type="entry name" value="USP-like"/>
    <property type="match status" value="1"/>
</dbReference>
<organism evidence="3 4">
    <name type="scientific">Salinirubrum litoreum</name>
    <dbReference type="NCBI Taxonomy" id="1126234"/>
    <lineage>
        <taxon>Archaea</taxon>
        <taxon>Methanobacteriati</taxon>
        <taxon>Methanobacteriota</taxon>
        <taxon>Stenosarchaea group</taxon>
        <taxon>Halobacteria</taxon>
        <taxon>Halobacteriales</taxon>
        <taxon>Haloferacaceae</taxon>
        <taxon>Salinirubrum</taxon>
    </lineage>
</organism>
<feature type="domain" description="UspA" evidence="2">
    <location>
        <begin position="1"/>
        <end position="138"/>
    </location>
</feature>
<reference evidence="3 4" key="1">
    <citation type="journal article" date="2019" name="Int. J. Syst. Evol. Microbiol.">
        <title>The Global Catalogue of Microorganisms (GCM) 10K type strain sequencing project: providing services to taxonomists for standard genome sequencing and annotation.</title>
        <authorList>
            <consortium name="The Broad Institute Genomics Platform"/>
            <consortium name="The Broad Institute Genome Sequencing Center for Infectious Disease"/>
            <person name="Wu L."/>
            <person name="Ma J."/>
        </authorList>
    </citation>
    <scope>NUCLEOTIDE SEQUENCE [LARGE SCALE GENOMIC DNA]</scope>
    <source>
        <strain evidence="3 4">CGMCC 1.12237</strain>
    </source>
</reference>